<dbReference type="EMBL" id="CAJVPY010030238">
    <property type="protein sequence ID" value="CAG8795182.1"/>
    <property type="molecule type" value="Genomic_DNA"/>
</dbReference>
<sequence length="139" mass="14047">VQTVNTPGTRVAVNATITVSWTYNAPTTPTNSSATLYAIDNVTKNSVIITDKIDPSAKSYRWVVNVPPGTYYLDLNDGTGDKNTGAFEVFDATPGTPSSTPPSPSALSTPSGSTPTSGTGTGTASTPGSSPAKHSGAAP</sequence>
<feature type="non-terminal residue" evidence="4">
    <location>
        <position position="1"/>
    </location>
</feature>
<gene>
    <name evidence="4" type="ORF">DERYTH_LOCUS22223</name>
</gene>
<feature type="compositionally biased region" description="Low complexity" evidence="2">
    <location>
        <begin position="105"/>
        <end position="132"/>
    </location>
</feature>
<keyword evidence="5" id="KW-1185">Reference proteome</keyword>
<feature type="region of interest" description="Disordered" evidence="2">
    <location>
        <begin position="82"/>
        <end position="139"/>
    </location>
</feature>
<feature type="domain" description="Yeast cell wall synthesis Kre9/Knh1-like N-terminal" evidence="3">
    <location>
        <begin position="8"/>
        <end position="81"/>
    </location>
</feature>
<comment type="caution">
    <text evidence="4">The sequence shown here is derived from an EMBL/GenBank/DDBJ whole genome shotgun (WGS) entry which is preliminary data.</text>
</comment>
<evidence type="ECO:0000313" key="5">
    <source>
        <dbReference type="Proteomes" id="UP000789405"/>
    </source>
</evidence>
<evidence type="ECO:0000259" key="3">
    <source>
        <dbReference type="Pfam" id="PF10342"/>
    </source>
</evidence>
<reference evidence="4" key="1">
    <citation type="submission" date="2021-06" db="EMBL/GenBank/DDBJ databases">
        <authorList>
            <person name="Kallberg Y."/>
            <person name="Tangrot J."/>
            <person name="Rosling A."/>
        </authorList>
    </citation>
    <scope>NUCLEOTIDE SEQUENCE</scope>
    <source>
        <strain evidence="4">MA453B</strain>
    </source>
</reference>
<dbReference type="OrthoDB" id="2317675at2759"/>
<evidence type="ECO:0000256" key="2">
    <source>
        <dbReference type="SAM" id="MobiDB-lite"/>
    </source>
</evidence>
<dbReference type="Proteomes" id="UP000789405">
    <property type="component" value="Unassembled WGS sequence"/>
</dbReference>
<dbReference type="InterPro" id="IPR018466">
    <property type="entry name" value="Kre9/Knh1-like_N"/>
</dbReference>
<keyword evidence="1" id="KW-0732">Signal</keyword>
<proteinExistence type="predicted"/>
<dbReference type="Pfam" id="PF10342">
    <property type="entry name" value="Kre9_KNH"/>
    <property type="match status" value="1"/>
</dbReference>
<protein>
    <submittedName>
        <fullName evidence="4">26089_t:CDS:1</fullName>
    </submittedName>
</protein>
<name>A0A9N9P221_9GLOM</name>
<evidence type="ECO:0000256" key="1">
    <source>
        <dbReference type="ARBA" id="ARBA00022729"/>
    </source>
</evidence>
<dbReference type="AlphaFoldDB" id="A0A9N9P221"/>
<feature type="non-terminal residue" evidence="4">
    <location>
        <position position="139"/>
    </location>
</feature>
<accession>A0A9N9P221</accession>
<evidence type="ECO:0000313" key="4">
    <source>
        <dbReference type="EMBL" id="CAG8795182.1"/>
    </source>
</evidence>
<organism evidence="4 5">
    <name type="scientific">Dentiscutata erythropus</name>
    <dbReference type="NCBI Taxonomy" id="1348616"/>
    <lineage>
        <taxon>Eukaryota</taxon>
        <taxon>Fungi</taxon>
        <taxon>Fungi incertae sedis</taxon>
        <taxon>Mucoromycota</taxon>
        <taxon>Glomeromycotina</taxon>
        <taxon>Glomeromycetes</taxon>
        <taxon>Diversisporales</taxon>
        <taxon>Gigasporaceae</taxon>
        <taxon>Dentiscutata</taxon>
    </lineage>
</organism>